<dbReference type="AlphaFoldDB" id="A0A1H7RCA5"/>
<reference evidence="2 5" key="2">
    <citation type="submission" date="2019-07" db="EMBL/GenBank/DDBJ databases">
        <title>Whole genome shotgun sequence of Alkalibacterium putridalgicola NBRC 103243.</title>
        <authorList>
            <person name="Hosoyama A."/>
            <person name="Uohara A."/>
            <person name="Ohji S."/>
            <person name="Ichikawa N."/>
        </authorList>
    </citation>
    <scope>NUCLEOTIDE SEQUENCE [LARGE SCALE GENOMIC DNA]</scope>
    <source>
        <strain evidence="2 5">NBRC 103243</strain>
    </source>
</reference>
<feature type="compositionally biased region" description="Polar residues" evidence="1">
    <location>
        <begin position="1"/>
        <end position="13"/>
    </location>
</feature>
<proteinExistence type="predicted"/>
<accession>A0A1H7RCA5</accession>
<keyword evidence="5" id="KW-1185">Reference proteome</keyword>
<dbReference type="Proteomes" id="UP000198548">
    <property type="component" value="Unassembled WGS sequence"/>
</dbReference>
<protein>
    <submittedName>
        <fullName evidence="3">Uncharacterized protein</fullName>
    </submittedName>
</protein>
<feature type="compositionally biased region" description="Basic and acidic residues" evidence="1">
    <location>
        <begin position="17"/>
        <end position="70"/>
    </location>
</feature>
<dbReference type="EMBL" id="BJUX01000007">
    <property type="protein sequence ID" value="GEK88824.1"/>
    <property type="molecule type" value="Genomic_DNA"/>
</dbReference>
<organism evidence="3 4">
    <name type="scientific">Alkalibacterium putridalgicola</name>
    <dbReference type="NCBI Taxonomy" id="426703"/>
    <lineage>
        <taxon>Bacteria</taxon>
        <taxon>Bacillati</taxon>
        <taxon>Bacillota</taxon>
        <taxon>Bacilli</taxon>
        <taxon>Lactobacillales</taxon>
        <taxon>Carnobacteriaceae</taxon>
        <taxon>Alkalibacterium</taxon>
    </lineage>
</organism>
<reference evidence="3 4" key="1">
    <citation type="submission" date="2016-10" db="EMBL/GenBank/DDBJ databases">
        <authorList>
            <person name="de Groot N.N."/>
        </authorList>
    </citation>
    <scope>NUCLEOTIDE SEQUENCE [LARGE SCALE GENOMIC DNA]</scope>
    <source>
        <strain evidence="3 4">DSM 19182</strain>
    </source>
</reference>
<evidence type="ECO:0000313" key="5">
    <source>
        <dbReference type="Proteomes" id="UP000321425"/>
    </source>
</evidence>
<evidence type="ECO:0000313" key="3">
    <source>
        <dbReference type="EMBL" id="SEL57615.1"/>
    </source>
</evidence>
<gene>
    <name evidence="2" type="ORF">APU01nite_08630</name>
    <name evidence="3" type="ORF">SAMN04488100_10437</name>
</gene>
<dbReference type="Proteomes" id="UP000321425">
    <property type="component" value="Unassembled WGS sequence"/>
</dbReference>
<evidence type="ECO:0000313" key="2">
    <source>
        <dbReference type="EMBL" id="GEK88824.1"/>
    </source>
</evidence>
<feature type="region of interest" description="Disordered" evidence="1">
    <location>
        <begin position="1"/>
        <end position="70"/>
    </location>
</feature>
<dbReference type="EMBL" id="FOBL01000004">
    <property type="protein sequence ID" value="SEL57615.1"/>
    <property type="molecule type" value="Genomic_DNA"/>
</dbReference>
<dbReference type="RefSeq" id="WP_091486834.1">
    <property type="nucleotide sequence ID" value="NZ_BJUX01000007.1"/>
</dbReference>
<evidence type="ECO:0000256" key="1">
    <source>
        <dbReference type="SAM" id="MobiDB-lite"/>
    </source>
</evidence>
<sequence>MQNDPMQSTTHPITSKPDPKDEDTKKDSGLPKKDDEDFAQDESRPEDYEKFDIDKVDELEKSKKEDKSKK</sequence>
<name>A0A1H7RCA5_9LACT</name>
<evidence type="ECO:0000313" key="4">
    <source>
        <dbReference type="Proteomes" id="UP000198548"/>
    </source>
</evidence>
<dbReference type="STRING" id="426703.SAMN04488100_10437"/>